<dbReference type="EMBL" id="CVMU01000191">
    <property type="protein sequence ID" value="CRG84695.1"/>
    <property type="molecule type" value="Genomic_DNA"/>
</dbReference>
<gene>
    <name evidence="2" type="ORF">PRELSG_0000600</name>
</gene>
<keyword evidence="1" id="KW-0472">Membrane</keyword>
<sequence length="195" mass="23062">MFSKREKRNILNFFIKTFTFILLIWILQCSNNWKFFKSLSYKNDLKNTLNLGVKRTLAQKDITKETSEKPKFCDLGIIETNIESRSDQRKIGKKIDIEQVDEKDMEQGNEIETKDENKKVKLNERILGKCKDNLKLFSSSFAIFLSIFSLIYNKMPIDIYIILPYLDVVLMTLSLLIISIILIQERIEIKYKNKF</sequence>
<feature type="transmembrane region" description="Helical" evidence="1">
    <location>
        <begin position="134"/>
        <end position="153"/>
    </location>
</feature>
<accession>A0A1J1GK45</accession>
<keyword evidence="1" id="KW-1133">Transmembrane helix</keyword>
<keyword evidence="1" id="KW-0812">Transmembrane</keyword>
<evidence type="ECO:0008006" key="4">
    <source>
        <dbReference type="Google" id="ProtNLM"/>
    </source>
</evidence>
<dbReference type="InterPro" id="IPR022139">
    <property type="entry name" value="Fam-L/Fam-M-like_plasmodium"/>
</dbReference>
<proteinExistence type="predicted"/>
<dbReference type="VEuPathDB" id="PlasmoDB:PRELSG_0000600"/>
<keyword evidence="3" id="KW-1185">Reference proteome</keyword>
<dbReference type="AlphaFoldDB" id="A0A1J1GK45"/>
<dbReference type="KEGG" id="prel:PRELSG_0000600"/>
<name>A0A1J1GK45_PLARL</name>
<feature type="transmembrane region" description="Helical" evidence="1">
    <location>
        <begin position="159"/>
        <end position="183"/>
    </location>
</feature>
<protein>
    <recommendedName>
        <fullName evidence="4">Fam-h protein</fullName>
    </recommendedName>
</protein>
<feature type="transmembrane region" description="Helical" evidence="1">
    <location>
        <begin position="13"/>
        <end position="33"/>
    </location>
</feature>
<evidence type="ECO:0000256" key="1">
    <source>
        <dbReference type="SAM" id="Phobius"/>
    </source>
</evidence>
<dbReference type="GeneID" id="39733906"/>
<evidence type="ECO:0000313" key="2">
    <source>
        <dbReference type="EMBL" id="CRG84695.1"/>
    </source>
</evidence>
<reference evidence="2 3" key="1">
    <citation type="submission" date="2015-04" db="EMBL/GenBank/DDBJ databases">
        <authorList>
            <consortium name="Pathogen Informatics"/>
        </authorList>
    </citation>
    <scope>NUCLEOTIDE SEQUENCE [LARGE SCALE GENOMIC DNA]</scope>
    <source>
        <strain evidence="2 3">SGS1</strain>
    </source>
</reference>
<dbReference type="Pfam" id="PF12420">
    <property type="entry name" value="DUF3671"/>
    <property type="match status" value="1"/>
</dbReference>
<dbReference type="Proteomes" id="UP000220158">
    <property type="component" value="Unassembled WGS sequence"/>
</dbReference>
<evidence type="ECO:0000313" key="3">
    <source>
        <dbReference type="Proteomes" id="UP000220158"/>
    </source>
</evidence>
<dbReference type="RefSeq" id="XP_028531133.1">
    <property type="nucleotide sequence ID" value="XM_028675346.1"/>
</dbReference>
<organism evidence="2 3">
    <name type="scientific">Plasmodium relictum</name>
    <dbReference type="NCBI Taxonomy" id="85471"/>
    <lineage>
        <taxon>Eukaryota</taxon>
        <taxon>Sar</taxon>
        <taxon>Alveolata</taxon>
        <taxon>Apicomplexa</taxon>
        <taxon>Aconoidasida</taxon>
        <taxon>Haemosporida</taxon>
        <taxon>Plasmodiidae</taxon>
        <taxon>Plasmodium</taxon>
        <taxon>Plasmodium (Haemamoeba)</taxon>
    </lineage>
</organism>